<dbReference type="InterPro" id="IPR000751">
    <property type="entry name" value="MPI_Phosphatase"/>
</dbReference>
<dbReference type="GO" id="GO:0004725">
    <property type="term" value="F:protein tyrosine phosphatase activity"/>
    <property type="evidence" value="ECO:0007669"/>
    <property type="project" value="InterPro"/>
</dbReference>
<dbReference type="Proteomes" id="UP000314982">
    <property type="component" value="Unassembled WGS sequence"/>
</dbReference>
<organism evidence="2 3">
    <name type="scientific">Hucho hucho</name>
    <name type="common">huchen</name>
    <dbReference type="NCBI Taxonomy" id="62062"/>
    <lineage>
        <taxon>Eukaryota</taxon>
        <taxon>Metazoa</taxon>
        <taxon>Chordata</taxon>
        <taxon>Craniata</taxon>
        <taxon>Vertebrata</taxon>
        <taxon>Euteleostomi</taxon>
        <taxon>Actinopterygii</taxon>
        <taxon>Neopterygii</taxon>
        <taxon>Teleostei</taxon>
        <taxon>Protacanthopterygii</taxon>
        <taxon>Salmoniformes</taxon>
        <taxon>Salmonidae</taxon>
        <taxon>Salmoninae</taxon>
        <taxon>Hucho</taxon>
    </lineage>
</organism>
<dbReference type="GO" id="GO:1902751">
    <property type="term" value="P:positive regulation of cell cycle G2/M phase transition"/>
    <property type="evidence" value="ECO:0007669"/>
    <property type="project" value="InterPro"/>
</dbReference>
<dbReference type="STRING" id="62062.ENSHHUP00000022335"/>
<feature type="compositionally biased region" description="Low complexity" evidence="1">
    <location>
        <begin position="90"/>
        <end position="111"/>
    </location>
</feature>
<reference evidence="2" key="3">
    <citation type="submission" date="2025-09" db="UniProtKB">
        <authorList>
            <consortium name="Ensembl"/>
        </authorList>
    </citation>
    <scope>IDENTIFICATION</scope>
</reference>
<dbReference type="GeneTree" id="ENSGT00940000158524"/>
<feature type="compositionally biased region" description="Basic and acidic residues" evidence="1">
    <location>
        <begin position="53"/>
        <end position="63"/>
    </location>
</feature>
<feature type="region of interest" description="Disordered" evidence="1">
    <location>
        <begin position="1"/>
        <end position="111"/>
    </location>
</feature>
<proteinExistence type="predicted"/>
<dbReference type="AlphaFoldDB" id="A0A4W5L9A0"/>
<sequence length="175" mass="19039">MPIRRIHSLPLLLGSSPALKSPDPDSQQHRCGAFGQYRSVQDTATSAGQGNKENQEEGFEFKKPTKPASRCRMRSLRTGGGENRDFARRPNSAPALMLSPPSSQRLSPLDDSSPMILRRSSSTCSLNEDDDGFLDVLDDCEEKECDMPMGMASLLTAPLVRDNTAVDSVGASRVL</sequence>
<reference evidence="3" key="1">
    <citation type="submission" date="2018-06" db="EMBL/GenBank/DDBJ databases">
        <title>Genome assembly of Danube salmon.</title>
        <authorList>
            <person name="Macqueen D.J."/>
            <person name="Gundappa M.K."/>
        </authorList>
    </citation>
    <scope>NUCLEOTIDE SEQUENCE [LARGE SCALE GENOMIC DNA]</scope>
</reference>
<accession>A0A4W5L9A0</accession>
<reference evidence="2" key="2">
    <citation type="submission" date="2025-08" db="UniProtKB">
        <authorList>
            <consortium name="Ensembl"/>
        </authorList>
    </citation>
    <scope>IDENTIFICATION</scope>
</reference>
<evidence type="ECO:0000313" key="3">
    <source>
        <dbReference type="Proteomes" id="UP000314982"/>
    </source>
</evidence>
<dbReference type="Pfam" id="PF06617">
    <property type="entry name" value="M-inducer_phosp"/>
    <property type="match status" value="1"/>
</dbReference>
<name>A0A4W5L9A0_9TELE</name>
<feature type="compositionally biased region" description="Low complexity" evidence="1">
    <location>
        <begin position="8"/>
        <end position="21"/>
    </location>
</feature>
<dbReference type="Ensembl" id="ENSHHUT00000023178.1">
    <property type="protein sequence ID" value="ENSHHUP00000022335.1"/>
    <property type="gene ID" value="ENSHHUG00000013991.1"/>
</dbReference>
<keyword evidence="3" id="KW-1185">Reference proteome</keyword>
<protein>
    <submittedName>
        <fullName evidence="2">Uncharacterized protein</fullName>
    </submittedName>
</protein>
<feature type="compositionally biased region" description="Polar residues" evidence="1">
    <location>
        <begin position="38"/>
        <end position="52"/>
    </location>
</feature>
<evidence type="ECO:0000256" key="1">
    <source>
        <dbReference type="SAM" id="MobiDB-lite"/>
    </source>
</evidence>
<evidence type="ECO:0000313" key="2">
    <source>
        <dbReference type="Ensembl" id="ENSHHUP00000022335.1"/>
    </source>
</evidence>